<dbReference type="InterPro" id="IPR002492">
    <property type="entry name" value="Transposase_Tc1-like"/>
</dbReference>
<keyword evidence="5" id="KW-1185">Reference proteome</keyword>
<gene>
    <name evidence="4" type="primary">TCB1_754</name>
    <name evidence="4" type="ORF">TNCV_1125151</name>
</gene>
<reference evidence="4" key="1">
    <citation type="submission" date="2020-08" db="EMBL/GenBank/DDBJ databases">
        <title>Multicomponent nature underlies the extraordinary mechanical properties of spider dragline silk.</title>
        <authorList>
            <person name="Kono N."/>
            <person name="Nakamura H."/>
            <person name="Mori M."/>
            <person name="Yoshida Y."/>
            <person name="Ohtoshi R."/>
            <person name="Malay A.D."/>
            <person name="Moran D.A.P."/>
            <person name="Tomita M."/>
            <person name="Numata K."/>
            <person name="Arakawa K."/>
        </authorList>
    </citation>
    <scope>NUCLEOTIDE SEQUENCE</scope>
</reference>
<dbReference type="GO" id="GO:0006313">
    <property type="term" value="P:DNA transposition"/>
    <property type="evidence" value="ECO:0007669"/>
    <property type="project" value="InterPro"/>
</dbReference>
<dbReference type="EMBL" id="BMAU01021301">
    <property type="protein sequence ID" value="GFY10994.1"/>
    <property type="molecule type" value="Genomic_DNA"/>
</dbReference>
<dbReference type="SUPFAM" id="SSF46689">
    <property type="entry name" value="Homeodomain-like"/>
    <property type="match status" value="1"/>
</dbReference>
<sequence length="382" mass="43654">MTSRKRMKDSERWHACGCIEAGQSITDDALFLGVHHSVTSRLWKQFQTTQTVVRRPVGGHPRVTTPAEDRYVAIVSKRNRRVTSTRVTSMVTASIGKAISAATVSLRLYMNGLYAGVPRFSVPPSVQSRGERLKWCREHGNWTVSIWGNAMFTDESRFALEPDNKSIRIWRKQGTRNQPQNITEHHAFRGESIMAVRYRDELQEPIVRLNAAAVGYTFVLMDDNARPHRADIVDDFLESEWIVCMAWPAYSPDLNPIKNLWGVLGRAVSSRFPPPATLIELETALQEEWRLLSSAVVDHLIESMVRRFVEWAQNEIAVVPDFHKRILFSGEAHFWLNGYVNKQNCRIWSEANPQVKVETPLHPEKLTVWCALWAGGILLKKQ</sequence>
<evidence type="ECO:0000313" key="5">
    <source>
        <dbReference type="Proteomes" id="UP000887159"/>
    </source>
</evidence>
<comment type="caution">
    <text evidence="4">The sequence shown here is derived from an EMBL/GenBank/DDBJ whole genome shotgun (WGS) entry which is preliminary data.</text>
</comment>
<evidence type="ECO:0000259" key="3">
    <source>
        <dbReference type="Pfam" id="PF13358"/>
    </source>
</evidence>
<dbReference type="Proteomes" id="UP000887159">
    <property type="component" value="Unassembled WGS sequence"/>
</dbReference>
<feature type="domain" description="Transposase Tc1-like" evidence="2">
    <location>
        <begin position="69"/>
        <end position="140"/>
    </location>
</feature>
<dbReference type="AlphaFoldDB" id="A0A8X6SCI1"/>
<comment type="subcellular location">
    <subcellularLocation>
        <location evidence="1">Nucleus</location>
    </subcellularLocation>
</comment>
<organism evidence="4 5">
    <name type="scientific">Trichonephila clavipes</name>
    <name type="common">Golden silk orbweaver</name>
    <name type="synonym">Nephila clavipes</name>
    <dbReference type="NCBI Taxonomy" id="2585209"/>
    <lineage>
        <taxon>Eukaryota</taxon>
        <taxon>Metazoa</taxon>
        <taxon>Ecdysozoa</taxon>
        <taxon>Arthropoda</taxon>
        <taxon>Chelicerata</taxon>
        <taxon>Arachnida</taxon>
        <taxon>Araneae</taxon>
        <taxon>Araneomorphae</taxon>
        <taxon>Entelegynae</taxon>
        <taxon>Araneoidea</taxon>
        <taxon>Nephilidae</taxon>
        <taxon>Trichonephila</taxon>
    </lineage>
</organism>
<dbReference type="InterPro" id="IPR036397">
    <property type="entry name" value="RNaseH_sf"/>
</dbReference>
<dbReference type="PANTHER" id="PTHR47326">
    <property type="entry name" value="TRANSPOSABLE ELEMENT TC3 TRANSPOSASE-LIKE PROTEIN"/>
    <property type="match status" value="1"/>
</dbReference>
<evidence type="ECO:0000313" key="4">
    <source>
        <dbReference type="EMBL" id="GFY10994.1"/>
    </source>
</evidence>
<feature type="domain" description="Tc1-like transposase DDE" evidence="3">
    <location>
        <begin position="206"/>
        <end position="270"/>
    </location>
</feature>
<evidence type="ECO:0000259" key="2">
    <source>
        <dbReference type="Pfam" id="PF01498"/>
    </source>
</evidence>
<dbReference type="Pfam" id="PF01498">
    <property type="entry name" value="HTH_Tnp_Tc3_2"/>
    <property type="match status" value="1"/>
</dbReference>
<dbReference type="InterPro" id="IPR038717">
    <property type="entry name" value="Tc1-like_DDE_dom"/>
</dbReference>
<protein>
    <submittedName>
        <fullName evidence="4">Transposable element Tcb1 transposase</fullName>
    </submittedName>
</protein>
<dbReference type="Gene3D" id="3.30.420.10">
    <property type="entry name" value="Ribonuclease H-like superfamily/Ribonuclease H"/>
    <property type="match status" value="2"/>
</dbReference>
<dbReference type="InterPro" id="IPR009057">
    <property type="entry name" value="Homeodomain-like_sf"/>
</dbReference>
<proteinExistence type="predicted"/>
<dbReference type="Pfam" id="PF13358">
    <property type="entry name" value="DDE_3"/>
    <property type="match status" value="1"/>
</dbReference>
<accession>A0A8X6SCI1</accession>
<dbReference type="GO" id="GO:0005634">
    <property type="term" value="C:nucleus"/>
    <property type="evidence" value="ECO:0007669"/>
    <property type="project" value="UniProtKB-SubCell"/>
</dbReference>
<name>A0A8X6SCI1_TRICX</name>
<evidence type="ECO:0000256" key="1">
    <source>
        <dbReference type="ARBA" id="ARBA00004123"/>
    </source>
</evidence>
<dbReference type="PANTHER" id="PTHR47326:SF1">
    <property type="entry name" value="HTH PSQ-TYPE DOMAIN-CONTAINING PROTEIN"/>
    <property type="match status" value="1"/>
</dbReference>
<dbReference type="GO" id="GO:0003677">
    <property type="term" value="F:DNA binding"/>
    <property type="evidence" value="ECO:0007669"/>
    <property type="project" value="InterPro"/>
</dbReference>
<dbReference type="GO" id="GO:0015074">
    <property type="term" value="P:DNA integration"/>
    <property type="evidence" value="ECO:0007669"/>
    <property type="project" value="InterPro"/>
</dbReference>